<dbReference type="Proteomes" id="UP000307756">
    <property type="component" value="Unassembled WGS sequence"/>
</dbReference>
<sequence length="121" mass="14602">MDDILKAIQQLEGRMNERFDQIEQKADQKFNQIDQKFDKIDQKFDRIDEKFDRIDEKFDRIDEKLDRMETTLNAVARTSNDDTVAILKRIDNNTQSITKDIEYLSEQVGKHEMYFHRINEK</sequence>
<evidence type="ECO:0000259" key="1">
    <source>
        <dbReference type="PROSITE" id="PS50192"/>
    </source>
</evidence>
<organism evidence="2 3">
    <name type="scientific">Robertmurraya kyonggiensis</name>
    <dbReference type="NCBI Taxonomy" id="1037680"/>
    <lineage>
        <taxon>Bacteria</taxon>
        <taxon>Bacillati</taxon>
        <taxon>Bacillota</taxon>
        <taxon>Bacilli</taxon>
        <taxon>Bacillales</taxon>
        <taxon>Bacillaceae</taxon>
        <taxon>Robertmurraya</taxon>
    </lineage>
</organism>
<dbReference type="AlphaFoldDB" id="A0A4U1D491"/>
<dbReference type="PROSITE" id="PS50192">
    <property type="entry name" value="T_SNARE"/>
    <property type="match status" value="1"/>
</dbReference>
<dbReference type="EMBL" id="SWBM01000003">
    <property type="protein sequence ID" value="TKC16077.1"/>
    <property type="molecule type" value="Genomic_DNA"/>
</dbReference>
<gene>
    <name evidence="2" type="ORF">FA727_14050</name>
</gene>
<keyword evidence="3" id="KW-1185">Reference proteome</keyword>
<name>A0A4U1D491_9BACI</name>
<dbReference type="SUPFAM" id="SSF57997">
    <property type="entry name" value="Tropomyosin"/>
    <property type="match status" value="1"/>
</dbReference>
<feature type="domain" description="T-SNARE coiled-coil homology" evidence="1">
    <location>
        <begin position="20"/>
        <end position="82"/>
    </location>
</feature>
<accession>A0A4U1D491</accession>
<evidence type="ECO:0000313" key="3">
    <source>
        <dbReference type="Proteomes" id="UP000307756"/>
    </source>
</evidence>
<comment type="caution">
    <text evidence="2">The sequence shown here is derived from an EMBL/GenBank/DDBJ whole genome shotgun (WGS) entry which is preliminary data.</text>
</comment>
<dbReference type="RefSeq" id="WP_136831867.1">
    <property type="nucleotide sequence ID" value="NZ_SWBM01000003.1"/>
</dbReference>
<reference evidence="2 3" key="1">
    <citation type="journal article" date="2011" name="J. Microbiol.">
        <title>Bacillus kyonggiensis sp. nov., isolated from soil of a lettuce field.</title>
        <authorList>
            <person name="Dong K."/>
            <person name="Lee S."/>
        </authorList>
    </citation>
    <scope>NUCLEOTIDE SEQUENCE [LARGE SCALE GENOMIC DNA]</scope>
    <source>
        <strain evidence="2 3">NB22</strain>
    </source>
</reference>
<dbReference type="OrthoDB" id="2939059at2"/>
<protein>
    <recommendedName>
        <fullName evidence="1">t-SNARE coiled-coil homology domain-containing protein</fullName>
    </recommendedName>
</protein>
<dbReference type="Gene3D" id="3.90.20.10">
    <property type="match status" value="1"/>
</dbReference>
<proteinExistence type="predicted"/>
<dbReference type="InterPro" id="IPR000727">
    <property type="entry name" value="T_SNARE_dom"/>
</dbReference>
<evidence type="ECO:0000313" key="2">
    <source>
        <dbReference type="EMBL" id="TKC16077.1"/>
    </source>
</evidence>